<keyword evidence="1" id="KW-1133">Transmembrane helix</keyword>
<gene>
    <name evidence="2" type="ORF">METZ01_LOCUS5334</name>
</gene>
<dbReference type="AlphaFoldDB" id="A0A381ND22"/>
<proteinExistence type="predicted"/>
<name>A0A381ND22_9ZZZZ</name>
<sequence length="55" mass="6266">MNNTYKIACIVFLSISVIAFIIWRVYNIELAEPFVWGGIVITAVLVWLNSLKPKP</sequence>
<keyword evidence="1" id="KW-0472">Membrane</keyword>
<dbReference type="EMBL" id="UINC01000276">
    <property type="protein sequence ID" value="SUZ52480.1"/>
    <property type="molecule type" value="Genomic_DNA"/>
</dbReference>
<keyword evidence="1" id="KW-0812">Transmembrane</keyword>
<accession>A0A381ND22</accession>
<reference evidence="2" key="1">
    <citation type="submission" date="2018-05" db="EMBL/GenBank/DDBJ databases">
        <authorList>
            <person name="Lanie J.A."/>
            <person name="Ng W.-L."/>
            <person name="Kazmierczak K.M."/>
            <person name="Andrzejewski T.M."/>
            <person name="Davidsen T.M."/>
            <person name="Wayne K.J."/>
            <person name="Tettelin H."/>
            <person name="Glass J.I."/>
            <person name="Rusch D."/>
            <person name="Podicherti R."/>
            <person name="Tsui H.-C.T."/>
            <person name="Winkler M.E."/>
        </authorList>
    </citation>
    <scope>NUCLEOTIDE SEQUENCE</scope>
</reference>
<protein>
    <submittedName>
        <fullName evidence="2">Uncharacterized protein</fullName>
    </submittedName>
</protein>
<feature type="transmembrane region" description="Helical" evidence="1">
    <location>
        <begin position="7"/>
        <end position="28"/>
    </location>
</feature>
<evidence type="ECO:0000256" key="1">
    <source>
        <dbReference type="SAM" id="Phobius"/>
    </source>
</evidence>
<feature type="transmembrane region" description="Helical" evidence="1">
    <location>
        <begin position="34"/>
        <end position="51"/>
    </location>
</feature>
<organism evidence="2">
    <name type="scientific">marine metagenome</name>
    <dbReference type="NCBI Taxonomy" id="408172"/>
    <lineage>
        <taxon>unclassified sequences</taxon>
        <taxon>metagenomes</taxon>
        <taxon>ecological metagenomes</taxon>
    </lineage>
</organism>
<evidence type="ECO:0000313" key="2">
    <source>
        <dbReference type="EMBL" id="SUZ52480.1"/>
    </source>
</evidence>